<protein>
    <submittedName>
        <fullName evidence="2">Xyloside xylosyltransferase 1</fullName>
    </submittedName>
</protein>
<dbReference type="Ensembl" id="ENSAMET00000037205.1">
    <property type="protein sequence ID" value="ENSAMEP00000027411.1"/>
    <property type="gene ID" value="ENSAMEG00000026084.1"/>
</dbReference>
<sequence length="154" mass="16937">MCSSFLSSFFAFQGRGSVPVVCRSPPGSSWKFPGRAWVFEGLQSRARTRHTSLFLALVMYTASLCCCAGQVFITLPACRREPLTTGRGVRNTGREVRNVVFHDVGVLTDKLFPVVEAMQKHFSAGSGTYYSDSIFFLSVAMHQIMPKGNLDAGQ</sequence>
<feature type="transmembrane region" description="Helical" evidence="1">
    <location>
        <begin position="53"/>
        <end position="73"/>
    </location>
</feature>
<proteinExistence type="predicted"/>
<keyword evidence="3" id="KW-1185">Reference proteome</keyword>
<accession>A0A7N5JM81</accession>
<keyword evidence="1" id="KW-0812">Transmembrane</keyword>
<dbReference type="PANTHER" id="PTHR46612">
    <property type="entry name" value="XYLOSIDE XYLOSYLTRANSFERASE 1"/>
    <property type="match status" value="1"/>
</dbReference>
<dbReference type="PANTHER" id="PTHR46612:SF1">
    <property type="entry name" value="XYLOSIDE XYLOSYLTRANSFERASE 1"/>
    <property type="match status" value="1"/>
</dbReference>
<keyword evidence="1" id="KW-1133">Transmembrane helix</keyword>
<evidence type="ECO:0000313" key="2">
    <source>
        <dbReference type="Ensembl" id="ENSAMEP00000027411.1"/>
    </source>
</evidence>
<evidence type="ECO:0000256" key="1">
    <source>
        <dbReference type="SAM" id="Phobius"/>
    </source>
</evidence>
<dbReference type="GO" id="GO:0016266">
    <property type="term" value="P:protein O-linked glycosylation via N-acetyl-galactosamine"/>
    <property type="evidence" value="ECO:0007669"/>
    <property type="project" value="TreeGrafter"/>
</dbReference>
<dbReference type="InterPro" id="IPR042465">
    <property type="entry name" value="XXLT1"/>
</dbReference>
<dbReference type="GeneTree" id="ENSGT00940000158154"/>
<keyword evidence="1" id="KW-0472">Membrane</keyword>
<reference evidence="2" key="2">
    <citation type="submission" date="2025-08" db="UniProtKB">
        <authorList>
            <consortium name="Ensembl"/>
        </authorList>
    </citation>
    <scope>IDENTIFICATION</scope>
</reference>
<organism evidence="2 3">
    <name type="scientific">Ailuropoda melanoleuca</name>
    <name type="common">Giant panda</name>
    <dbReference type="NCBI Taxonomy" id="9646"/>
    <lineage>
        <taxon>Eukaryota</taxon>
        <taxon>Metazoa</taxon>
        <taxon>Chordata</taxon>
        <taxon>Craniata</taxon>
        <taxon>Vertebrata</taxon>
        <taxon>Euteleostomi</taxon>
        <taxon>Mammalia</taxon>
        <taxon>Eutheria</taxon>
        <taxon>Laurasiatheria</taxon>
        <taxon>Carnivora</taxon>
        <taxon>Caniformia</taxon>
        <taxon>Ursidae</taxon>
        <taxon>Ailuropoda</taxon>
    </lineage>
</organism>
<gene>
    <name evidence="2" type="primary">XXYLT1</name>
</gene>
<dbReference type="AlphaFoldDB" id="A0A7N5JM81"/>
<dbReference type="GO" id="GO:0005789">
    <property type="term" value="C:endoplasmic reticulum membrane"/>
    <property type="evidence" value="ECO:0007669"/>
    <property type="project" value="TreeGrafter"/>
</dbReference>
<reference evidence="2 3" key="1">
    <citation type="journal article" date="2010" name="Nature">
        <title>The sequence and de novo assembly of the giant panda genome.</title>
        <authorList>
            <person name="Li R."/>
            <person name="Fan W."/>
            <person name="Tian G."/>
            <person name="Zhu H."/>
            <person name="He L."/>
            <person name="Cai J."/>
            <person name="Huang Q."/>
            <person name="Cai Q."/>
            <person name="Li B."/>
            <person name="Bai Y."/>
            <person name="Zhang Z."/>
            <person name="Zhang Y."/>
            <person name="Wang W."/>
            <person name="Li J."/>
            <person name="Wei F."/>
            <person name="Li H."/>
            <person name="Jian M."/>
            <person name="Li J."/>
            <person name="Zhang Z."/>
            <person name="Nielsen R."/>
            <person name="Li D."/>
            <person name="Gu W."/>
            <person name="Yang Z."/>
            <person name="Xuan Z."/>
            <person name="Ryder O.A."/>
            <person name="Leung F.C."/>
            <person name="Zhou Y."/>
            <person name="Cao J."/>
            <person name="Sun X."/>
            <person name="Fu Y."/>
            <person name="Fang X."/>
            <person name="Guo X."/>
            <person name="Wang B."/>
            <person name="Hou R."/>
            <person name="Shen F."/>
            <person name="Mu B."/>
            <person name="Ni P."/>
            <person name="Lin R."/>
            <person name="Qian W."/>
            <person name="Wang G."/>
            <person name="Yu C."/>
            <person name="Nie W."/>
            <person name="Wang J."/>
            <person name="Wu Z."/>
            <person name="Liang H."/>
            <person name="Min J."/>
            <person name="Wu Q."/>
            <person name="Cheng S."/>
            <person name="Ruan J."/>
            <person name="Wang M."/>
            <person name="Shi Z."/>
            <person name="Wen M."/>
            <person name="Liu B."/>
            <person name="Ren X."/>
            <person name="Zheng H."/>
            <person name="Dong D."/>
            <person name="Cook K."/>
            <person name="Shan G."/>
            <person name="Zhang H."/>
            <person name="Kosiol C."/>
            <person name="Xie X."/>
            <person name="Lu Z."/>
            <person name="Zheng H."/>
            <person name="Li Y."/>
            <person name="Steiner C.C."/>
            <person name="Lam T.T."/>
            <person name="Lin S."/>
            <person name="Zhang Q."/>
            <person name="Li G."/>
            <person name="Tian J."/>
            <person name="Gong T."/>
            <person name="Liu H."/>
            <person name="Zhang D."/>
            <person name="Fang L."/>
            <person name="Ye C."/>
            <person name="Zhang J."/>
            <person name="Hu W."/>
            <person name="Xu A."/>
            <person name="Ren Y."/>
            <person name="Zhang G."/>
            <person name="Bruford M.W."/>
            <person name="Li Q."/>
            <person name="Ma L."/>
            <person name="Guo Y."/>
            <person name="An N."/>
            <person name="Hu Y."/>
            <person name="Zheng Y."/>
            <person name="Shi Y."/>
            <person name="Li Z."/>
            <person name="Liu Q."/>
            <person name="Chen Y."/>
            <person name="Zhao J."/>
            <person name="Qu N."/>
            <person name="Zhao S."/>
            <person name="Tian F."/>
            <person name="Wang X."/>
            <person name="Wang H."/>
            <person name="Xu L."/>
            <person name="Liu X."/>
            <person name="Vinar T."/>
            <person name="Wang Y."/>
            <person name="Lam T.W."/>
            <person name="Yiu S.M."/>
            <person name="Liu S."/>
            <person name="Zhang H."/>
            <person name="Li D."/>
            <person name="Huang Y."/>
            <person name="Wang X."/>
            <person name="Yang G."/>
            <person name="Jiang Z."/>
            <person name="Wang J."/>
            <person name="Qin N."/>
            <person name="Li L."/>
            <person name="Li J."/>
            <person name="Bolund L."/>
            <person name="Kristiansen K."/>
            <person name="Wong G.K."/>
            <person name="Olson M."/>
            <person name="Zhang X."/>
            <person name="Li S."/>
            <person name="Yang H."/>
            <person name="Wang J."/>
            <person name="Wang J."/>
        </authorList>
    </citation>
    <scope>NUCLEOTIDE SEQUENCE [LARGE SCALE GENOMIC DNA]</scope>
</reference>
<reference evidence="2" key="3">
    <citation type="submission" date="2025-09" db="UniProtKB">
        <authorList>
            <consortium name="Ensembl"/>
        </authorList>
    </citation>
    <scope>IDENTIFICATION</scope>
</reference>
<evidence type="ECO:0000313" key="3">
    <source>
        <dbReference type="Proteomes" id="UP000008912"/>
    </source>
</evidence>
<name>A0A7N5JM81_AILME</name>
<dbReference type="GO" id="GO:0140560">
    <property type="term" value="F:xylosyl alpha-1,3-xylosyltransferase activity"/>
    <property type="evidence" value="ECO:0007669"/>
    <property type="project" value="TreeGrafter"/>
</dbReference>
<dbReference type="Proteomes" id="UP000008912">
    <property type="component" value="Unassembled WGS sequence"/>
</dbReference>